<organism evidence="1 2">
    <name type="scientific">Stephanodiscus triporus</name>
    <dbReference type="NCBI Taxonomy" id="2934178"/>
    <lineage>
        <taxon>Eukaryota</taxon>
        <taxon>Sar</taxon>
        <taxon>Stramenopiles</taxon>
        <taxon>Ochrophyta</taxon>
        <taxon>Bacillariophyta</taxon>
        <taxon>Coscinodiscophyceae</taxon>
        <taxon>Thalassiosirophycidae</taxon>
        <taxon>Stephanodiscales</taxon>
        <taxon>Stephanodiscaceae</taxon>
        <taxon>Stephanodiscus</taxon>
    </lineage>
</organism>
<evidence type="ECO:0000313" key="2">
    <source>
        <dbReference type="Proteomes" id="UP001530315"/>
    </source>
</evidence>
<protein>
    <recommendedName>
        <fullName evidence="3">PiggyBac transposable element-derived protein domain-containing protein</fullName>
    </recommendedName>
</protein>
<dbReference type="AlphaFoldDB" id="A0ABD3MP57"/>
<sequence length="146" mass="16404">MDSVYMGDIMAVIGRDVWCINIVGTAQANRTGANIGFTKSMRKGTYKSICWQHSWRLLCFAVWSDNALVKTLSNFHGLEILDAGMGVLRKKRDADGKRERTKTEVPCPAQTCDYCKTFHDKGNGAEANYDLGGKSRLHNWLPKLIF</sequence>
<reference evidence="1 2" key="1">
    <citation type="submission" date="2024-10" db="EMBL/GenBank/DDBJ databases">
        <title>Updated reference genomes for cyclostephanoid diatoms.</title>
        <authorList>
            <person name="Roberts W.R."/>
            <person name="Alverson A.J."/>
        </authorList>
    </citation>
    <scope>NUCLEOTIDE SEQUENCE [LARGE SCALE GENOMIC DNA]</scope>
    <source>
        <strain evidence="1 2">AJA276-08</strain>
    </source>
</reference>
<comment type="caution">
    <text evidence="1">The sequence shown here is derived from an EMBL/GenBank/DDBJ whole genome shotgun (WGS) entry which is preliminary data.</text>
</comment>
<keyword evidence="2" id="KW-1185">Reference proteome</keyword>
<dbReference type="EMBL" id="JALLAZ020001785">
    <property type="protein sequence ID" value="KAL3764002.1"/>
    <property type="molecule type" value="Genomic_DNA"/>
</dbReference>
<evidence type="ECO:0008006" key="3">
    <source>
        <dbReference type="Google" id="ProtNLM"/>
    </source>
</evidence>
<gene>
    <name evidence="1" type="ORF">ACHAW5_000041</name>
</gene>
<evidence type="ECO:0000313" key="1">
    <source>
        <dbReference type="EMBL" id="KAL3764002.1"/>
    </source>
</evidence>
<name>A0ABD3MP57_9STRA</name>
<dbReference type="Proteomes" id="UP001530315">
    <property type="component" value="Unassembled WGS sequence"/>
</dbReference>
<accession>A0ABD3MP57</accession>
<proteinExistence type="predicted"/>